<dbReference type="RefSeq" id="WP_146066744.1">
    <property type="nucleotide sequence ID" value="NZ_FMSV02000498.1"/>
</dbReference>
<keyword evidence="2" id="KW-1185">Reference proteome</keyword>
<accession>A0A1H6FB15</accession>
<organism evidence="1 2">
    <name type="scientific">Candidatus Venteria ishoeyi</name>
    <dbReference type="NCBI Taxonomy" id="1899563"/>
    <lineage>
        <taxon>Bacteria</taxon>
        <taxon>Pseudomonadati</taxon>
        <taxon>Pseudomonadota</taxon>
        <taxon>Gammaproteobacteria</taxon>
        <taxon>Thiotrichales</taxon>
        <taxon>Thiotrichaceae</taxon>
        <taxon>Venteria</taxon>
    </lineage>
</organism>
<evidence type="ECO:0000313" key="2">
    <source>
        <dbReference type="Proteomes" id="UP000236724"/>
    </source>
</evidence>
<reference evidence="1 2" key="1">
    <citation type="submission" date="2016-10" db="EMBL/GenBank/DDBJ databases">
        <authorList>
            <person name="de Groot N.N."/>
        </authorList>
    </citation>
    <scope>NUCLEOTIDE SEQUENCE [LARGE SCALE GENOMIC DNA]</scope>
    <source>
        <strain evidence="1">MBHS1</strain>
    </source>
</reference>
<evidence type="ECO:0000313" key="1">
    <source>
        <dbReference type="EMBL" id="SEH06519.1"/>
    </source>
</evidence>
<dbReference type="AlphaFoldDB" id="A0A1H6FB15"/>
<gene>
    <name evidence="1" type="ORF">MBHS_02382</name>
</gene>
<proteinExistence type="predicted"/>
<name>A0A1H6FB15_9GAMM</name>
<sequence>MMAGGYFNPFLSEAGIAGTSSLHILDYCDLYSIKNINLSKRINAFYLLEIAWEFHRRHILYALDKLVYFSKNSVNDRLDDKVLYGTQKSRIEIRENLSSVLADIGLISISSIHNILYQLIADSNINIQLIAVNAISQWLDESIYTEENKYLFDIRTTDVFDFLSNWHSGEVNIRTFSDEIGKESFYNEKEHLHSVLVLLLGEIANKNEILNSKHKGIEKIFKESILSLSKSSSYLVIDRLQYALPKILNARFHRMKSYLHKLVNHELIAEVVFKFLVAYYNFHSDDRSKFEIEEMLRGWESILKFDIKPTNKLLISTLLAIYIKIRPYKFFNKIIELYKKIKIDEYKSICVLYVCSALEKEHKNFPFFIKELDFFMKNYNHISIIKEQFLLMLCDKDTAIKNELKISLVSDISENSKIFLYEILKSSYNYGEKSE</sequence>
<protein>
    <submittedName>
        <fullName evidence="1">Uncharacterized protein</fullName>
    </submittedName>
</protein>
<dbReference type="EMBL" id="FMSV02000498">
    <property type="protein sequence ID" value="SEH06519.1"/>
    <property type="molecule type" value="Genomic_DNA"/>
</dbReference>
<dbReference type="Proteomes" id="UP000236724">
    <property type="component" value="Unassembled WGS sequence"/>
</dbReference>